<evidence type="ECO:0000313" key="8">
    <source>
        <dbReference type="Proteomes" id="UP000195139"/>
    </source>
</evidence>
<feature type="domain" description="Core-binding (CB)" evidence="6">
    <location>
        <begin position="65"/>
        <end position="148"/>
    </location>
</feature>
<dbReference type="Pfam" id="PF00589">
    <property type="entry name" value="Phage_integrase"/>
    <property type="match status" value="1"/>
</dbReference>
<keyword evidence="8" id="KW-1185">Reference proteome</keyword>
<keyword evidence="1" id="KW-0229">DNA integration</keyword>
<evidence type="ECO:0000259" key="6">
    <source>
        <dbReference type="PROSITE" id="PS51900"/>
    </source>
</evidence>
<dbReference type="Pfam" id="PF14659">
    <property type="entry name" value="Phage_int_SAM_3"/>
    <property type="match status" value="1"/>
</dbReference>
<dbReference type="InterPro" id="IPR044068">
    <property type="entry name" value="CB"/>
</dbReference>
<comment type="caution">
    <text evidence="7">The sequence shown here is derived from an EMBL/GenBank/DDBJ whole genome shotgun (WGS) entry which is preliminary data.</text>
</comment>
<organism evidence="7 8">
    <name type="scientific">Candidatus Enterococcus mansonii</name>
    <dbReference type="NCBI Taxonomy" id="1834181"/>
    <lineage>
        <taxon>Bacteria</taxon>
        <taxon>Bacillati</taxon>
        <taxon>Bacillota</taxon>
        <taxon>Bacilli</taxon>
        <taxon>Lactobacillales</taxon>
        <taxon>Enterococcaceae</taxon>
        <taxon>Enterococcus</taxon>
    </lineage>
</organism>
<dbReference type="InterPro" id="IPR013762">
    <property type="entry name" value="Integrase-like_cat_sf"/>
</dbReference>
<dbReference type="InterPro" id="IPR004107">
    <property type="entry name" value="Integrase_SAM-like_N"/>
</dbReference>
<gene>
    <name evidence="7" type="ORF">A5880_002944</name>
</gene>
<evidence type="ECO:0000259" key="5">
    <source>
        <dbReference type="PROSITE" id="PS51898"/>
    </source>
</evidence>
<accession>A0ABU8IIN6</accession>
<sequence>MVKKGENIYKRKDGRWEGRYIKNRDNEGKIIYGYIYGKRYLEVKSKLTFLKAKYVESRPTSAFNGNFKEWTLHWLYNYKKNTVKPSTFFNYRWLINKYILPYMGEKNITHLTVEYIRTYADSLEETGLSYGTISNIVVILKKILEEAVTQNIITSNPCNYIQRINRKHQTRKLTLTMNEQKQLEQFAFQENGCSAIILALYSGLRIGEISGLKWSDIDFEKETISVNRTIYRIYSQKSSEHKTEVFIGAPKTDQSYRVVPIAQNLKQYLLRTKSVSTSGYVVSCKNKLAEPRVIRYRFKKVVQLSGIRNISFHSLRHTFATRCLEKGVDISSISKLLGHTSTKMTLDTYTDSMLESRQKAISKIDQLMTK</sequence>
<dbReference type="EMBL" id="NGLE02000001">
    <property type="protein sequence ID" value="MEI5995354.1"/>
    <property type="molecule type" value="Genomic_DNA"/>
</dbReference>
<dbReference type="Proteomes" id="UP000195139">
    <property type="component" value="Unassembled WGS sequence"/>
</dbReference>
<keyword evidence="3" id="KW-0233">DNA recombination</keyword>
<evidence type="ECO:0000256" key="1">
    <source>
        <dbReference type="ARBA" id="ARBA00022908"/>
    </source>
</evidence>
<dbReference type="PROSITE" id="PS51898">
    <property type="entry name" value="TYR_RECOMBINASE"/>
    <property type="match status" value="1"/>
</dbReference>
<dbReference type="Gene3D" id="1.10.150.130">
    <property type="match status" value="1"/>
</dbReference>
<dbReference type="PROSITE" id="PS51900">
    <property type="entry name" value="CB"/>
    <property type="match status" value="1"/>
</dbReference>
<dbReference type="InterPro" id="IPR002104">
    <property type="entry name" value="Integrase_catalytic"/>
</dbReference>
<name>A0ABU8IIN6_9ENTE</name>
<dbReference type="PANTHER" id="PTHR30349">
    <property type="entry name" value="PHAGE INTEGRASE-RELATED"/>
    <property type="match status" value="1"/>
</dbReference>
<proteinExistence type="predicted"/>
<dbReference type="InterPro" id="IPR050090">
    <property type="entry name" value="Tyrosine_recombinase_XerCD"/>
</dbReference>
<dbReference type="InterPro" id="IPR011010">
    <property type="entry name" value="DNA_brk_join_enz"/>
</dbReference>
<keyword evidence="2 4" id="KW-0238">DNA-binding</keyword>
<dbReference type="Gene3D" id="1.10.443.10">
    <property type="entry name" value="Intergrase catalytic core"/>
    <property type="match status" value="1"/>
</dbReference>
<evidence type="ECO:0000256" key="2">
    <source>
        <dbReference type="ARBA" id="ARBA00023125"/>
    </source>
</evidence>
<dbReference type="CDD" id="cd01189">
    <property type="entry name" value="INT_ICEBs1_C_like"/>
    <property type="match status" value="1"/>
</dbReference>
<dbReference type="PANTHER" id="PTHR30349:SF94">
    <property type="entry name" value="INTEGRASE_RECOMBINASE HI_1414-RELATED"/>
    <property type="match status" value="1"/>
</dbReference>
<dbReference type="InterPro" id="IPR010998">
    <property type="entry name" value="Integrase_recombinase_N"/>
</dbReference>
<dbReference type="RefSeq" id="WP_336577207.1">
    <property type="nucleotide sequence ID" value="NZ_NGLE02000001.1"/>
</dbReference>
<evidence type="ECO:0000313" key="7">
    <source>
        <dbReference type="EMBL" id="MEI5995354.1"/>
    </source>
</evidence>
<evidence type="ECO:0008006" key="9">
    <source>
        <dbReference type="Google" id="ProtNLM"/>
    </source>
</evidence>
<reference evidence="7" key="1">
    <citation type="submission" date="2018-07" db="EMBL/GenBank/DDBJ databases">
        <title>The Genome Sequence of Enterococcus sp. DIV0659b.</title>
        <authorList>
            <consortium name="The Broad Institute Genomics Platform"/>
            <consortium name="The Broad Institute Genomic Center for Infectious Diseases"/>
            <person name="Earl A."/>
            <person name="Manson A."/>
            <person name="Schwartman J."/>
            <person name="Gilmore M."/>
            <person name="Abouelleil A."/>
            <person name="Cao P."/>
            <person name="Chapman S."/>
            <person name="Cusick C."/>
            <person name="Shea T."/>
            <person name="Young S."/>
            <person name="Neafsey D."/>
            <person name="Nusbaum C."/>
            <person name="Birren B."/>
        </authorList>
    </citation>
    <scope>NUCLEOTIDE SEQUENCE [LARGE SCALE GENOMIC DNA]</scope>
    <source>
        <strain evidence="7">4G2_DIV0659</strain>
    </source>
</reference>
<evidence type="ECO:0000256" key="4">
    <source>
        <dbReference type="PROSITE-ProRule" id="PRU01248"/>
    </source>
</evidence>
<protein>
    <recommendedName>
        <fullName evidence="9">Site-specific integrase</fullName>
    </recommendedName>
</protein>
<dbReference type="SUPFAM" id="SSF56349">
    <property type="entry name" value="DNA breaking-rejoining enzymes"/>
    <property type="match status" value="1"/>
</dbReference>
<feature type="domain" description="Tyr recombinase" evidence="5">
    <location>
        <begin position="168"/>
        <end position="363"/>
    </location>
</feature>
<evidence type="ECO:0000256" key="3">
    <source>
        <dbReference type="ARBA" id="ARBA00023172"/>
    </source>
</evidence>